<evidence type="ECO:0000256" key="1">
    <source>
        <dbReference type="ARBA" id="ARBA00001286"/>
    </source>
</evidence>
<feature type="active site" description="Nucleophile; methyl group acceptor" evidence="9">
    <location>
        <position position="122"/>
    </location>
</feature>
<accession>A0A212KI95</accession>
<comment type="function">
    <text evidence="9">Involved in the cellular defense against the biological effects of O6-methylguanine (O6-MeG) and O4-methylthymine (O4-MeT) in DNA. Repairs the methylated nucleobase in DNA by stoichiometrically transferring the methyl group to a cysteine residue in the enzyme. This is a suicide reaction: the enzyme is irreversibly inactivated.</text>
</comment>
<organism evidence="12">
    <name type="scientific">uncultured Eubacteriales bacterium</name>
    <dbReference type="NCBI Taxonomy" id="172733"/>
    <lineage>
        <taxon>Bacteria</taxon>
        <taxon>Bacillati</taxon>
        <taxon>Bacillota</taxon>
        <taxon>Clostridia</taxon>
        <taxon>Eubacteriales</taxon>
        <taxon>environmental samples</taxon>
    </lineage>
</organism>
<evidence type="ECO:0000256" key="2">
    <source>
        <dbReference type="ARBA" id="ARBA00008711"/>
    </source>
</evidence>
<comment type="catalytic activity">
    <reaction evidence="1 9">
        <text>a 4-O-methyl-thymidine in DNA + L-cysteinyl-[protein] = a thymidine in DNA + S-methyl-L-cysteinyl-[protein]</text>
        <dbReference type="Rhea" id="RHEA:53428"/>
        <dbReference type="Rhea" id="RHEA-COMP:10131"/>
        <dbReference type="Rhea" id="RHEA-COMP:10132"/>
        <dbReference type="Rhea" id="RHEA-COMP:13555"/>
        <dbReference type="Rhea" id="RHEA-COMP:13556"/>
        <dbReference type="ChEBI" id="CHEBI:29950"/>
        <dbReference type="ChEBI" id="CHEBI:82612"/>
        <dbReference type="ChEBI" id="CHEBI:137386"/>
        <dbReference type="ChEBI" id="CHEBI:137387"/>
        <dbReference type="EC" id="2.1.1.63"/>
    </reaction>
</comment>
<dbReference type="GO" id="GO:0032259">
    <property type="term" value="P:methylation"/>
    <property type="evidence" value="ECO:0007669"/>
    <property type="project" value="UniProtKB-KW"/>
</dbReference>
<name>A0A212KI95_9FIRM</name>
<dbReference type="InterPro" id="IPR001497">
    <property type="entry name" value="MethylDNA_cys_MeTrfase_AS"/>
</dbReference>
<protein>
    <recommendedName>
        <fullName evidence="9">Methylated-DNA--protein-cysteine methyltransferase</fullName>
        <ecNumber evidence="9">2.1.1.63</ecNumber>
    </recommendedName>
    <alternativeName>
        <fullName evidence="9">6-O-methylguanine-DNA methyltransferase</fullName>
        <shortName evidence="9">MGMT</shortName>
    </alternativeName>
    <alternativeName>
        <fullName evidence="9">O-6-methylguanine-DNA-alkyltransferase</fullName>
    </alternativeName>
</protein>
<dbReference type="Gene3D" id="1.10.10.10">
    <property type="entry name" value="Winged helix-like DNA-binding domain superfamily/Winged helix DNA-binding domain"/>
    <property type="match status" value="1"/>
</dbReference>
<dbReference type="InterPro" id="IPR008332">
    <property type="entry name" value="MethylG_MeTrfase_N"/>
</dbReference>
<dbReference type="Pfam" id="PF02870">
    <property type="entry name" value="Methyltransf_1N"/>
    <property type="match status" value="1"/>
</dbReference>
<dbReference type="AlphaFoldDB" id="A0A212KI95"/>
<keyword evidence="7 9" id="KW-0234">DNA repair</keyword>
<dbReference type="InterPro" id="IPR036388">
    <property type="entry name" value="WH-like_DNA-bd_sf"/>
</dbReference>
<dbReference type="PANTHER" id="PTHR10815:SF5">
    <property type="entry name" value="METHYLATED-DNA--PROTEIN-CYSTEINE METHYLTRANSFERASE"/>
    <property type="match status" value="1"/>
</dbReference>
<dbReference type="FunFam" id="1.10.10.10:FF:000214">
    <property type="entry name" value="Methylated-DNA--protein-cysteine methyltransferase"/>
    <property type="match status" value="1"/>
</dbReference>
<dbReference type="EMBL" id="FLUN01000001">
    <property type="protein sequence ID" value="SBW11382.1"/>
    <property type="molecule type" value="Genomic_DNA"/>
</dbReference>
<keyword evidence="3 9" id="KW-0963">Cytoplasm</keyword>
<gene>
    <name evidence="12" type="primary">ogt</name>
    <name evidence="12" type="ORF">KL86CLO1_13256</name>
</gene>
<feature type="domain" description="Methylated-DNA-[protein]-cysteine S-methyltransferase DNA binding" evidence="10">
    <location>
        <begin position="71"/>
        <end position="150"/>
    </location>
</feature>
<comment type="catalytic activity">
    <reaction evidence="8 9">
        <text>a 6-O-methyl-2'-deoxyguanosine in DNA + L-cysteinyl-[protein] = S-methyl-L-cysteinyl-[protein] + a 2'-deoxyguanosine in DNA</text>
        <dbReference type="Rhea" id="RHEA:24000"/>
        <dbReference type="Rhea" id="RHEA-COMP:10131"/>
        <dbReference type="Rhea" id="RHEA-COMP:10132"/>
        <dbReference type="Rhea" id="RHEA-COMP:11367"/>
        <dbReference type="Rhea" id="RHEA-COMP:11368"/>
        <dbReference type="ChEBI" id="CHEBI:29950"/>
        <dbReference type="ChEBI" id="CHEBI:82612"/>
        <dbReference type="ChEBI" id="CHEBI:85445"/>
        <dbReference type="ChEBI" id="CHEBI:85448"/>
        <dbReference type="EC" id="2.1.1.63"/>
    </reaction>
</comment>
<dbReference type="InterPro" id="IPR014048">
    <property type="entry name" value="MethylDNA_cys_MeTrfase_DNA-bd"/>
</dbReference>
<dbReference type="PANTHER" id="PTHR10815">
    <property type="entry name" value="METHYLATED-DNA--PROTEIN-CYSTEINE METHYLTRANSFERASE"/>
    <property type="match status" value="1"/>
</dbReference>
<evidence type="ECO:0000256" key="8">
    <source>
        <dbReference type="ARBA" id="ARBA00049348"/>
    </source>
</evidence>
<comment type="miscellaneous">
    <text evidence="9">This enzyme catalyzes only one turnover and therefore is not strictly catalytic. According to one definition, an enzyme is a biocatalyst that acts repeatedly and over many reaction cycles.</text>
</comment>
<dbReference type="HAMAP" id="MF_00772">
    <property type="entry name" value="OGT"/>
    <property type="match status" value="1"/>
</dbReference>
<dbReference type="NCBIfam" id="TIGR00589">
    <property type="entry name" value="ogt"/>
    <property type="match status" value="1"/>
</dbReference>
<dbReference type="CDD" id="cd06445">
    <property type="entry name" value="ATase"/>
    <property type="match status" value="1"/>
</dbReference>
<evidence type="ECO:0000256" key="6">
    <source>
        <dbReference type="ARBA" id="ARBA00022763"/>
    </source>
</evidence>
<evidence type="ECO:0000259" key="10">
    <source>
        <dbReference type="Pfam" id="PF01035"/>
    </source>
</evidence>
<dbReference type="InterPro" id="IPR036217">
    <property type="entry name" value="MethylDNA_cys_MeTrfase_DNAb"/>
</dbReference>
<reference evidence="12" key="1">
    <citation type="submission" date="2016-04" db="EMBL/GenBank/DDBJ databases">
        <authorList>
            <person name="Evans L.H."/>
            <person name="Alamgir A."/>
            <person name="Owens N."/>
            <person name="Weber N.D."/>
            <person name="Virtaneva K."/>
            <person name="Barbian K."/>
            <person name="Babar A."/>
            <person name="Rosenke K."/>
        </authorList>
    </citation>
    <scope>NUCLEOTIDE SEQUENCE</scope>
    <source>
        <strain evidence="12">86</strain>
    </source>
</reference>
<dbReference type="GO" id="GO:0005737">
    <property type="term" value="C:cytoplasm"/>
    <property type="evidence" value="ECO:0007669"/>
    <property type="project" value="UniProtKB-SubCell"/>
</dbReference>
<feature type="domain" description="Methylguanine DNA methyltransferase ribonuclease-like" evidence="11">
    <location>
        <begin position="5"/>
        <end position="66"/>
    </location>
</feature>
<dbReference type="InterPro" id="IPR023546">
    <property type="entry name" value="MGMT"/>
</dbReference>
<evidence type="ECO:0000256" key="9">
    <source>
        <dbReference type="HAMAP-Rule" id="MF_00772"/>
    </source>
</evidence>
<dbReference type="GO" id="GO:0003908">
    <property type="term" value="F:methylated-DNA-[protein]-cysteine S-methyltransferase activity"/>
    <property type="evidence" value="ECO:0007669"/>
    <property type="project" value="UniProtKB-UniRule"/>
</dbReference>
<evidence type="ECO:0000256" key="7">
    <source>
        <dbReference type="ARBA" id="ARBA00023204"/>
    </source>
</evidence>
<proteinExistence type="inferred from homology"/>
<evidence type="ECO:0000259" key="11">
    <source>
        <dbReference type="Pfam" id="PF02870"/>
    </source>
</evidence>
<dbReference type="SUPFAM" id="SSF53155">
    <property type="entry name" value="Methylated DNA-protein cysteine methyltransferase domain"/>
    <property type="match status" value="1"/>
</dbReference>
<keyword evidence="6 9" id="KW-0227">DNA damage</keyword>
<dbReference type="SUPFAM" id="SSF46767">
    <property type="entry name" value="Methylated DNA-protein cysteine methyltransferase, C-terminal domain"/>
    <property type="match status" value="1"/>
</dbReference>
<sequence length="153" mass="16989">MDFILFDTPYGRMGLVEESGVIVRLYLPNEGTPRIAEHETPLLVKGKRQLMEYFDGARREFDLPLRSEGTEFRKKVWKALLDIPYGATISYGQLAVNVGNPKAVRAVGQANHHNPIPILIPCHRVVGSNGTLTGYGGGMELKRQLLDLEQEGG</sequence>
<dbReference type="Gene3D" id="3.30.160.70">
    <property type="entry name" value="Methylated DNA-protein cysteine methyltransferase domain"/>
    <property type="match status" value="1"/>
</dbReference>
<comment type="similarity">
    <text evidence="2 9">Belongs to the MGMT family.</text>
</comment>
<dbReference type="Pfam" id="PF01035">
    <property type="entry name" value="DNA_binding_1"/>
    <property type="match status" value="1"/>
</dbReference>
<dbReference type="GO" id="GO:0006307">
    <property type="term" value="P:DNA alkylation repair"/>
    <property type="evidence" value="ECO:0007669"/>
    <property type="project" value="UniProtKB-UniRule"/>
</dbReference>
<evidence type="ECO:0000313" key="12">
    <source>
        <dbReference type="EMBL" id="SBW11382.1"/>
    </source>
</evidence>
<comment type="subcellular location">
    <subcellularLocation>
        <location evidence="9">Cytoplasm</location>
    </subcellularLocation>
</comment>
<keyword evidence="5 9" id="KW-0808">Transferase</keyword>
<dbReference type="PROSITE" id="PS00374">
    <property type="entry name" value="MGMT"/>
    <property type="match status" value="1"/>
</dbReference>
<keyword evidence="4 9" id="KW-0489">Methyltransferase</keyword>
<evidence type="ECO:0000256" key="3">
    <source>
        <dbReference type="ARBA" id="ARBA00022490"/>
    </source>
</evidence>
<dbReference type="EC" id="2.1.1.63" evidence="9"/>
<evidence type="ECO:0000256" key="4">
    <source>
        <dbReference type="ARBA" id="ARBA00022603"/>
    </source>
</evidence>
<dbReference type="InterPro" id="IPR036631">
    <property type="entry name" value="MGMT_N_sf"/>
</dbReference>
<evidence type="ECO:0000256" key="5">
    <source>
        <dbReference type="ARBA" id="ARBA00022679"/>
    </source>
</evidence>